<evidence type="ECO:0000259" key="3">
    <source>
        <dbReference type="PROSITE" id="PS51736"/>
    </source>
</evidence>
<feature type="domain" description="Resolvase/invertase-type recombinase catalytic" evidence="3">
    <location>
        <begin position="1"/>
        <end position="97"/>
    </location>
</feature>
<dbReference type="InterPro" id="IPR050639">
    <property type="entry name" value="SSR_resolvase"/>
</dbReference>
<protein>
    <submittedName>
        <fullName evidence="4">Resolvase domain-containing protein</fullName>
    </submittedName>
</protein>
<sequence length="152" mass="16998">ERPEFRRMLNSLEEKRPDIIIVAKIDRFARSLIDLLNTIDMLQEKNVGFISVQDQGIDTTSANGKLMLQILGAFAEFERNLINSRTKAGREKAMALGVKFGRPQLKTSKKNGSKFVDPRKIMELHEKGLSARAISKSIGCSITPVLKVINGE</sequence>
<evidence type="ECO:0000256" key="2">
    <source>
        <dbReference type="ARBA" id="ARBA00023172"/>
    </source>
</evidence>
<keyword evidence="2" id="KW-0233">DNA recombination</keyword>
<dbReference type="InterPro" id="IPR036162">
    <property type="entry name" value="Resolvase-like_N_sf"/>
</dbReference>
<dbReference type="GO" id="GO:0003677">
    <property type="term" value="F:DNA binding"/>
    <property type="evidence" value="ECO:0007669"/>
    <property type="project" value="UniProtKB-KW"/>
</dbReference>
<keyword evidence="1" id="KW-0238">DNA-binding</keyword>
<dbReference type="Pfam" id="PF00239">
    <property type="entry name" value="Resolvase"/>
    <property type="match status" value="1"/>
</dbReference>
<dbReference type="GO" id="GO:0000150">
    <property type="term" value="F:DNA strand exchange activity"/>
    <property type="evidence" value="ECO:0007669"/>
    <property type="project" value="InterPro"/>
</dbReference>
<dbReference type="SMART" id="SM00857">
    <property type="entry name" value="Resolvase"/>
    <property type="match status" value="1"/>
</dbReference>
<gene>
    <name evidence="4" type="ORF">B1A_21363</name>
</gene>
<dbReference type="InterPro" id="IPR006119">
    <property type="entry name" value="Resolv_N"/>
</dbReference>
<evidence type="ECO:0000256" key="1">
    <source>
        <dbReference type="ARBA" id="ARBA00023125"/>
    </source>
</evidence>
<dbReference type="PANTHER" id="PTHR30461:SF2">
    <property type="entry name" value="SERINE RECOMBINASE PINE-RELATED"/>
    <property type="match status" value="1"/>
</dbReference>
<reference evidence="4" key="2">
    <citation type="journal article" date="2014" name="ISME J.">
        <title>Microbial stratification in low pH oxic and suboxic macroscopic growths along an acid mine drainage.</title>
        <authorList>
            <person name="Mendez-Garcia C."/>
            <person name="Mesa V."/>
            <person name="Sprenger R.R."/>
            <person name="Richter M."/>
            <person name="Diez M.S."/>
            <person name="Solano J."/>
            <person name="Bargiela R."/>
            <person name="Golyshina O.V."/>
            <person name="Manteca A."/>
            <person name="Ramos J.L."/>
            <person name="Gallego J.R."/>
            <person name="Llorente I."/>
            <person name="Martins Dos Santos V.A."/>
            <person name="Jensen O.N."/>
            <person name="Pelaez A.I."/>
            <person name="Sanchez J."/>
            <person name="Ferrer M."/>
        </authorList>
    </citation>
    <scope>NUCLEOTIDE SEQUENCE</scope>
</reference>
<proteinExistence type="predicted"/>
<comment type="caution">
    <text evidence="4">The sequence shown here is derived from an EMBL/GenBank/DDBJ whole genome shotgun (WGS) entry which is preliminary data.</text>
</comment>
<dbReference type="PROSITE" id="PS51736">
    <property type="entry name" value="RECOMBINASES_3"/>
    <property type="match status" value="1"/>
</dbReference>
<organism evidence="4">
    <name type="scientific">mine drainage metagenome</name>
    <dbReference type="NCBI Taxonomy" id="410659"/>
    <lineage>
        <taxon>unclassified sequences</taxon>
        <taxon>metagenomes</taxon>
        <taxon>ecological metagenomes</taxon>
    </lineage>
</organism>
<reference evidence="4" key="1">
    <citation type="submission" date="2013-08" db="EMBL/GenBank/DDBJ databases">
        <authorList>
            <person name="Mendez C."/>
            <person name="Richter M."/>
            <person name="Ferrer M."/>
            <person name="Sanchez J."/>
        </authorList>
    </citation>
    <scope>NUCLEOTIDE SEQUENCE</scope>
</reference>
<feature type="non-terminal residue" evidence="4">
    <location>
        <position position="1"/>
    </location>
</feature>
<evidence type="ECO:0000313" key="4">
    <source>
        <dbReference type="EMBL" id="EQD28068.1"/>
    </source>
</evidence>
<dbReference type="AlphaFoldDB" id="T0Y4S3"/>
<dbReference type="PANTHER" id="PTHR30461">
    <property type="entry name" value="DNA-INVERTASE FROM LAMBDOID PROPHAGE"/>
    <property type="match status" value="1"/>
</dbReference>
<dbReference type="SUPFAM" id="SSF53041">
    <property type="entry name" value="Resolvase-like"/>
    <property type="match status" value="1"/>
</dbReference>
<dbReference type="CDD" id="cd03768">
    <property type="entry name" value="SR_ResInv"/>
    <property type="match status" value="1"/>
</dbReference>
<accession>T0Y4S3</accession>
<dbReference type="EMBL" id="AUZX01015791">
    <property type="protein sequence ID" value="EQD28068.1"/>
    <property type="molecule type" value="Genomic_DNA"/>
</dbReference>
<dbReference type="Gene3D" id="3.40.50.1390">
    <property type="entry name" value="Resolvase, N-terminal catalytic domain"/>
    <property type="match status" value="1"/>
</dbReference>
<name>T0Y4S3_9ZZZZ</name>